<accession>A0ABS9KD28</accession>
<reference evidence="2" key="1">
    <citation type="submission" date="2022-01" db="EMBL/GenBank/DDBJ databases">
        <authorList>
            <person name="Wang Y."/>
        </authorList>
    </citation>
    <scope>NUCLEOTIDE SEQUENCE</scope>
    <source>
        <strain evidence="2">WB101</strain>
    </source>
</reference>
<name>A0ABS9KD28_9BACT</name>
<protein>
    <submittedName>
        <fullName evidence="2">Uncharacterized protein</fullName>
    </submittedName>
</protein>
<dbReference type="Proteomes" id="UP001165366">
    <property type="component" value="Unassembled WGS sequence"/>
</dbReference>
<dbReference type="EMBL" id="JAKLWS010000009">
    <property type="protein sequence ID" value="MCG2588767.1"/>
    <property type="molecule type" value="Genomic_DNA"/>
</dbReference>
<organism evidence="2 3">
    <name type="scientific">Rhodohalobacter sulfatireducens</name>
    <dbReference type="NCBI Taxonomy" id="2911366"/>
    <lineage>
        <taxon>Bacteria</taxon>
        <taxon>Pseudomonadati</taxon>
        <taxon>Balneolota</taxon>
        <taxon>Balneolia</taxon>
        <taxon>Balneolales</taxon>
        <taxon>Balneolaceae</taxon>
        <taxon>Rhodohalobacter</taxon>
    </lineage>
</organism>
<keyword evidence="3" id="KW-1185">Reference proteome</keyword>
<keyword evidence="1" id="KW-0812">Transmembrane</keyword>
<sequence length="239" mass="28009">MWILNLFLLFTAIAGVYTGAQPWFRFDRLNKTNVLNGTLITLSVFTLLMVLYVLGFFPQSIAAPFMMVLYSFLGGFFFGYAVRLYNLRKESGYVLYQHRSFWVDHAPNLLALGIILFGIFRTAVLTDQIITGIRVTSGLSMICFGLFTWTLKAVPEFRSKGVILLDRYILWEEVISWRWIGEDILGIEYLVEEEKTEDRIKEFTTTIPEIERKEIEMILKSKMDEYFEERKKRLLDQED</sequence>
<evidence type="ECO:0000313" key="3">
    <source>
        <dbReference type="Proteomes" id="UP001165366"/>
    </source>
</evidence>
<feature type="transmembrane region" description="Helical" evidence="1">
    <location>
        <begin position="61"/>
        <end position="82"/>
    </location>
</feature>
<feature type="transmembrane region" description="Helical" evidence="1">
    <location>
        <begin position="34"/>
        <end position="54"/>
    </location>
</feature>
<keyword evidence="1" id="KW-0472">Membrane</keyword>
<dbReference type="RefSeq" id="WP_237853683.1">
    <property type="nucleotide sequence ID" value="NZ_JAKLWS010000009.1"/>
</dbReference>
<evidence type="ECO:0000256" key="1">
    <source>
        <dbReference type="SAM" id="Phobius"/>
    </source>
</evidence>
<evidence type="ECO:0000313" key="2">
    <source>
        <dbReference type="EMBL" id="MCG2588767.1"/>
    </source>
</evidence>
<proteinExistence type="predicted"/>
<gene>
    <name evidence="2" type="ORF">L6773_09330</name>
</gene>
<comment type="caution">
    <text evidence="2">The sequence shown here is derived from an EMBL/GenBank/DDBJ whole genome shotgun (WGS) entry which is preliminary data.</text>
</comment>
<feature type="transmembrane region" description="Helical" evidence="1">
    <location>
        <begin position="102"/>
        <end position="120"/>
    </location>
</feature>
<keyword evidence="1" id="KW-1133">Transmembrane helix</keyword>
<reference evidence="2" key="2">
    <citation type="submission" date="2024-05" db="EMBL/GenBank/DDBJ databases">
        <title>Rhodohalobacter halophilus gen. nov., sp. nov., a moderately halophilic member of the family Balneolaceae.</title>
        <authorList>
            <person name="Xia J."/>
        </authorList>
    </citation>
    <scope>NUCLEOTIDE SEQUENCE</scope>
    <source>
        <strain evidence="2">WB101</strain>
    </source>
</reference>
<feature type="transmembrane region" description="Helical" evidence="1">
    <location>
        <begin position="132"/>
        <end position="151"/>
    </location>
</feature>